<dbReference type="CDD" id="cd15482">
    <property type="entry name" value="Sialidase_non-viral"/>
    <property type="match status" value="1"/>
</dbReference>
<proteinExistence type="inferred from homology"/>
<comment type="catalytic activity">
    <reaction evidence="1">
        <text>Hydrolysis of alpha-(2-&gt;3)-, alpha-(2-&gt;6)-, alpha-(2-&gt;8)- glycosidic linkages of terminal sialic acid residues in oligosaccharides, glycoproteins, glycolipids, colominic acid and synthetic substrates.</text>
        <dbReference type="EC" id="3.2.1.18"/>
    </reaction>
</comment>
<organism evidence="6 7">
    <name type="scientific">Akkermansia glycaniphila</name>
    <dbReference type="NCBI Taxonomy" id="1679444"/>
    <lineage>
        <taxon>Bacteria</taxon>
        <taxon>Pseudomonadati</taxon>
        <taxon>Verrucomicrobiota</taxon>
        <taxon>Verrucomicrobiia</taxon>
        <taxon>Verrucomicrobiales</taxon>
        <taxon>Akkermansiaceae</taxon>
        <taxon>Akkermansia</taxon>
    </lineage>
</organism>
<feature type="region of interest" description="Disordered" evidence="4">
    <location>
        <begin position="402"/>
        <end position="423"/>
    </location>
</feature>
<feature type="compositionally biased region" description="Polar residues" evidence="4">
    <location>
        <begin position="413"/>
        <end position="423"/>
    </location>
</feature>
<evidence type="ECO:0000256" key="2">
    <source>
        <dbReference type="ARBA" id="ARBA00009348"/>
    </source>
</evidence>
<dbReference type="EC" id="3.2.1.18" evidence="3"/>
<dbReference type="GO" id="GO:0005737">
    <property type="term" value="C:cytoplasm"/>
    <property type="evidence" value="ECO:0007669"/>
    <property type="project" value="TreeGrafter"/>
</dbReference>
<accession>A0A1H6KPD9</accession>
<keyword evidence="7" id="KW-1185">Reference proteome</keyword>
<dbReference type="GO" id="GO:0009313">
    <property type="term" value="P:oligosaccharide catabolic process"/>
    <property type="evidence" value="ECO:0007669"/>
    <property type="project" value="TreeGrafter"/>
</dbReference>
<dbReference type="InterPro" id="IPR036278">
    <property type="entry name" value="Sialidase_sf"/>
</dbReference>
<gene>
    <name evidence="6" type="ORF">PYTT_0662</name>
</gene>
<dbReference type="GO" id="GO:0006689">
    <property type="term" value="P:ganglioside catabolic process"/>
    <property type="evidence" value="ECO:0007669"/>
    <property type="project" value="TreeGrafter"/>
</dbReference>
<evidence type="ECO:0000256" key="1">
    <source>
        <dbReference type="ARBA" id="ARBA00000427"/>
    </source>
</evidence>
<dbReference type="GO" id="GO:0004308">
    <property type="term" value="F:exo-alpha-sialidase activity"/>
    <property type="evidence" value="ECO:0007669"/>
    <property type="project" value="UniProtKB-EC"/>
</dbReference>
<sequence>MIKTFLLMIRRSGAAPCGNHDANTPFSGDKLPCMHRIQEQTMNAFILPAAALCFSAVLPATDNAKILSTPFSAGDNGYHSYRIPALAIARNGDMLAFAEGRIDTWKDKSRTHIILRRSNDGGKTWLPAQIIAQHGTDAYMDPCPVVDAKNGNIYLFTVRWPQYAPTAEKNRLILLSSRDHGRTWQEKDMTAALLPEDRRLGGFGPGSGIRIAQGAHKGRLLVPSRQQLPDGKTKDFMIYSDDGGKNWKIGKPAPAGGEGQIAEGPSGEIYLNLRASGKRRSTVSSDGGTTWSPLRDEPQLAAPDKGCHASVLGRNGTLLFCGPAGTEPTGNTDNRGKLMLYASGDSGKTWSSPVVLASGAAGYSCMAPLPDGRIAVLFETADGASFMRSPKRPAGWMRLDLLVTKPPRADSTKPASGASQRKK</sequence>
<protein>
    <recommendedName>
        <fullName evidence="3">exo-alpha-sialidase</fullName>
        <ecNumber evidence="3">3.2.1.18</ecNumber>
    </recommendedName>
</protein>
<dbReference type="STRING" id="1679444.PYTT_0662"/>
<dbReference type="EMBL" id="LT629973">
    <property type="protein sequence ID" value="SEH77633.1"/>
    <property type="molecule type" value="Genomic_DNA"/>
</dbReference>
<dbReference type="InterPro" id="IPR026856">
    <property type="entry name" value="Sialidase_fam"/>
</dbReference>
<dbReference type="SUPFAM" id="SSF50939">
    <property type="entry name" value="Sialidases"/>
    <property type="match status" value="1"/>
</dbReference>
<dbReference type="PANTHER" id="PTHR10628">
    <property type="entry name" value="SIALIDASE"/>
    <property type="match status" value="1"/>
</dbReference>
<dbReference type="InterPro" id="IPR011040">
    <property type="entry name" value="Sialidase"/>
</dbReference>
<evidence type="ECO:0000313" key="7">
    <source>
        <dbReference type="Proteomes" id="UP000176204"/>
    </source>
</evidence>
<dbReference type="PANTHER" id="PTHR10628:SF30">
    <property type="entry name" value="EXO-ALPHA-SIALIDASE"/>
    <property type="match status" value="1"/>
</dbReference>
<evidence type="ECO:0000259" key="5">
    <source>
        <dbReference type="Pfam" id="PF13088"/>
    </source>
</evidence>
<dbReference type="Gene3D" id="2.120.10.10">
    <property type="match status" value="1"/>
</dbReference>
<dbReference type="Proteomes" id="UP000176204">
    <property type="component" value="Chromosome I"/>
</dbReference>
<dbReference type="GO" id="GO:0016020">
    <property type="term" value="C:membrane"/>
    <property type="evidence" value="ECO:0007669"/>
    <property type="project" value="TreeGrafter"/>
</dbReference>
<dbReference type="KEGG" id="agl:PYTT_0662"/>
<evidence type="ECO:0000313" key="6">
    <source>
        <dbReference type="EMBL" id="SEH77633.1"/>
    </source>
</evidence>
<dbReference type="AlphaFoldDB" id="A0A1H6KPD9"/>
<feature type="domain" description="Sialidase" evidence="5">
    <location>
        <begin position="93"/>
        <end position="375"/>
    </location>
</feature>
<name>A0A1H6KPD9_9BACT</name>
<evidence type="ECO:0000256" key="3">
    <source>
        <dbReference type="ARBA" id="ARBA00012733"/>
    </source>
</evidence>
<comment type="similarity">
    <text evidence="2">Belongs to the glycosyl hydrolase 33 family.</text>
</comment>
<evidence type="ECO:0000256" key="4">
    <source>
        <dbReference type="SAM" id="MobiDB-lite"/>
    </source>
</evidence>
<reference evidence="7" key="1">
    <citation type="submission" date="2016-09" db="EMBL/GenBank/DDBJ databases">
        <authorList>
            <person name="Koehorst J."/>
        </authorList>
    </citation>
    <scope>NUCLEOTIDE SEQUENCE [LARGE SCALE GENOMIC DNA]</scope>
</reference>
<dbReference type="OrthoDB" id="41724at2"/>
<dbReference type="Pfam" id="PF13088">
    <property type="entry name" value="BNR_2"/>
    <property type="match status" value="1"/>
</dbReference>